<dbReference type="OrthoDB" id="10264588at2759"/>
<evidence type="ECO:0000259" key="2">
    <source>
        <dbReference type="Pfam" id="PF23189"/>
    </source>
</evidence>
<dbReference type="PANTHER" id="PTHR31862">
    <property type="entry name" value="UPF0261 DOMAIN PROTEIN (AFU_ORTHOLOGUE AFUA_1G10120)"/>
    <property type="match status" value="1"/>
</dbReference>
<feature type="domain" description="UPF0261" evidence="2">
    <location>
        <begin position="199"/>
        <end position="423"/>
    </location>
</feature>
<organism evidence="3 4">
    <name type="scientific">Septoria linicola</name>
    <dbReference type="NCBI Taxonomy" id="215465"/>
    <lineage>
        <taxon>Eukaryota</taxon>
        <taxon>Fungi</taxon>
        <taxon>Dikarya</taxon>
        <taxon>Ascomycota</taxon>
        <taxon>Pezizomycotina</taxon>
        <taxon>Dothideomycetes</taxon>
        <taxon>Dothideomycetidae</taxon>
        <taxon>Mycosphaerellales</taxon>
        <taxon>Mycosphaerellaceae</taxon>
        <taxon>Septoria</taxon>
    </lineage>
</organism>
<gene>
    <name evidence="3" type="ORF">Slin15195_G012160</name>
</gene>
<dbReference type="InterPro" id="IPR051353">
    <property type="entry name" value="Tobamovirus_resist_UPF0261"/>
</dbReference>
<dbReference type="EMBL" id="CP099418">
    <property type="protein sequence ID" value="USW47897.1"/>
    <property type="molecule type" value="Genomic_DNA"/>
</dbReference>
<dbReference type="Gene3D" id="3.40.50.12030">
    <property type="entry name" value="Uncharacterised protein family UPF0261, NC domain"/>
    <property type="match status" value="1"/>
</dbReference>
<dbReference type="PANTHER" id="PTHR31862:SF1">
    <property type="entry name" value="UPF0261 DOMAIN PROTEIN (AFU_ORTHOLOGUE AFUA_1G10120)"/>
    <property type="match status" value="1"/>
</dbReference>
<keyword evidence="4" id="KW-1185">Reference proteome</keyword>
<dbReference type="Pfam" id="PF06792">
    <property type="entry name" value="UPF0261"/>
    <property type="match status" value="1"/>
</dbReference>
<evidence type="ECO:0000313" key="4">
    <source>
        <dbReference type="Proteomes" id="UP001056384"/>
    </source>
</evidence>
<accession>A0A9Q9EFP7</accession>
<protein>
    <submittedName>
        <fullName evidence="3">UPF0261 domain-containing protein</fullName>
    </submittedName>
</protein>
<reference evidence="3" key="1">
    <citation type="submission" date="2022-06" db="EMBL/GenBank/DDBJ databases">
        <title>Complete genome sequences of two strains of the flax pathogen Septoria linicola.</title>
        <authorList>
            <person name="Lapalu N."/>
            <person name="Simon A."/>
            <person name="Demenou B."/>
            <person name="Paumier D."/>
            <person name="Guillot M.-P."/>
            <person name="Gout L."/>
            <person name="Valade R."/>
        </authorList>
    </citation>
    <scope>NUCLEOTIDE SEQUENCE</scope>
    <source>
        <strain evidence="3">SE15195</strain>
    </source>
</reference>
<dbReference type="NCBIfam" id="NF002674">
    <property type="entry name" value="PRK02399.1-2"/>
    <property type="match status" value="1"/>
</dbReference>
<dbReference type="CDD" id="cd15488">
    <property type="entry name" value="Tm-1-like"/>
    <property type="match status" value="1"/>
</dbReference>
<dbReference type="InterPro" id="IPR044122">
    <property type="entry name" value="UPF0261_N"/>
</dbReference>
<feature type="domain" description="UPF0261" evidence="1">
    <location>
        <begin position="2"/>
        <end position="186"/>
    </location>
</feature>
<dbReference type="AlphaFoldDB" id="A0A9Q9EFP7"/>
<evidence type="ECO:0000313" key="3">
    <source>
        <dbReference type="EMBL" id="USW47897.1"/>
    </source>
</evidence>
<dbReference type="Pfam" id="PF23189">
    <property type="entry name" value="UPF0261_C"/>
    <property type="match status" value="1"/>
</dbReference>
<dbReference type="InterPro" id="IPR056778">
    <property type="entry name" value="UPF0261_C"/>
</dbReference>
<dbReference type="Proteomes" id="UP001056384">
    <property type="component" value="Chromosome 1"/>
</dbReference>
<dbReference type="InterPro" id="IPR008322">
    <property type="entry name" value="UPF0261"/>
</dbReference>
<sequence length="425" mass="45622">MPHIVLLGTCDTKLDELLYLRAQIQEHDNASQVTLVDVGRSETKHEAITVTQETLTTKYGPSGNQDISTLARGDVIKHMIVCASNWLRKAYQGGLNDSSQAIHGLISAGGTGGTSLAAGVMREAVPIGLPKLIVSTAASGDTGPIVGESDITLMYSVVDIAGTNSLLKRILSNAAGAIHGMSSMYEKSLRDRLNKQDTKRRIGLTMFGVTTPCIDIIRRHLESTYDVECFVFHCTGHGGLAMERLIQQGSLDAVLDITTTEVCDHLVDGGVMSAGPHRLESALRAGIPCIISVGATDMVNFGPVATVPEQYIKAGRKLFEHNPTVTLMRTNTEECRAIGDFITGKIKQFVKDQSKVKVMLPLGGVSMISTPDGPFHYPEADRALFGSISAGLHGSEVDVIKEDSAINDETFAMKVVENLVQMMGL</sequence>
<name>A0A9Q9EFP7_9PEZI</name>
<dbReference type="PIRSF" id="PIRSF033271">
    <property type="entry name" value="UCP033271"/>
    <property type="match status" value="1"/>
</dbReference>
<dbReference type="Gene3D" id="3.40.50.12020">
    <property type="entry name" value="Uncharacterised protein family UPF0261, NN domain"/>
    <property type="match status" value="1"/>
</dbReference>
<evidence type="ECO:0000259" key="1">
    <source>
        <dbReference type="Pfam" id="PF06792"/>
    </source>
</evidence>
<proteinExistence type="predicted"/>